<evidence type="ECO:0000313" key="1">
    <source>
        <dbReference type="EMBL" id="QBK89694.1"/>
    </source>
</evidence>
<proteinExistence type="predicted"/>
<reference evidence="1" key="1">
    <citation type="journal article" date="2019" name="MBio">
        <title>Virus Genomes from Deep Sea Sediments Expand the Ocean Megavirome and Support Independent Origins of Viral Gigantism.</title>
        <authorList>
            <person name="Backstrom D."/>
            <person name="Yutin N."/>
            <person name="Jorgensen S.L."/>
            <person name="Dharamshi J."/>
            <person name="Homa F."/>
            <person name="Zaremba-Niedwiedzka K."/>
            <person name="Spang A."/>
            <person name="Wolf Y.I."/>
            <person name="Koonin E.V."/>
            <person name="Ettema T.J."/>
        </authorList>
    </citation>
    <scope>NUCLEOTIDE SEQUENCE</scope>
</reference>
<accession>A0A481Z2N2</accession>
<sequence>MKKAVIDGVRNDVGWSTQKQHHLFNRIKEKNIKIYNELIKNISSMNDHSLDMIQAAMDIPWSMLSISSDINLLSGILGDSILPALYLDDEQFIKDVDNERVGGAFIKKLKDRFG</sequence>
<dbReference type="EMBL" id="MK500436">
    <property type="protein sequence ID" value="QBK89694.1"/>
    <property type="molecule type" value="Genomic_DNA"/>
</dbReference>
<protein>
    <submittedName>
        <fullName evidence="1">Uncharacterized protein</fullName>
    </submittedName>
</protein>
<organism evidence="1">
    <name type="scientific">Pithovirus LCPAC001</name>
    <dbReference type="NCBI Taxonomy" id="2506585"/>
    <lineage>
        <taxon>Viruses</taxon>
        <taxon>Pithoviruses</taxon>
    </lineage>
</organism>
<name>A0A481Z2N2_9VIRU</name>
<gene>
    <name evidence="1" type="ORF">LCPAC001_02070</name>
</gene>